<dbReference type="eggNOG" id="ENOG5033DRJ">
    <property type="taxonomic scope" value="Bacteria"/>
</dbReference>
<reference evidence="2 3" key="2">
    <citation type="journal article" date="2009" name="Proc. Natl. Acad. Sci. U.S.A.">
        <title>On the chimeric nature, thermophilic origin, and phylogenetic placement of the Thermotogales.</title>
        <authorList>
            <person name="Zhaxybayeva O."/>
            <person name="Swithers K.S."/>
            <person name="Lapierre P."/>
            <person name="Fournier G.P."/>
            <person name="Bickhart D.M."/>
            <person name="DeBoy R.T."/>
            <person name="Nelson K.E."/>
            <person name="Nesbo C.L."/>
            <person name="Doolittle W.F."/>
            <person name="Gogarten J.P."/>
            <person name="Noll K.M."/>
        </authorList>
    </citation>
    <scope>NUCLEOTIDE SEQUENCE [LARGE SCALE GENOMIC DNA]</scope>
    <source>
        <strain evidence="3">ATCC BAA-488 / DSM 13995 / JCM 10881 / RKU-1</strain>
    </source>
</reference>
<proteinExistence type="predicted"/>
<feature type="chain" id="PRO_5002684409" evidence="1">
    <location>
        <begin position="21"/>
        <end position="417"/>
    </location>
</feature>
<evidence type="ECO:0000313" key="2">
    <source>
        <dbReference type="EMBL" id="ABQ46468.1"/>
    </source>
</evidence>
<dbReference type="AlphaFoldDB" id="A5IJU5"/>
<dbReference type="EMBL" id="CP000702">
    <property type="protein sequence ID" value="ABQ46468.1"/>
    <property type="molecule type" value="Genomic_DNA"/>
</dbReference>
<dbReference type="Proteomes" id="UP000006558">
    <property type="component" value="Chromosome"/>
</dbReference>
<organism evidence="2 3">
    <name type="scientific">Thermotoga petrophila (strain ATCC BAA-488 / DSM 13995 / JCM 10881 / RKU-1)</name>
    <dbReference type="NCBI Taxonomy" id="390874"/>
    <lineage>
        <taxon>Bacteria</taxon>
        <taxon>Thermotogati</taxon>
        <taxon>Thermotogota</taxon>
        <taxon>Thermotogae</taxon>
        <taxon>Thermotogales</taxon>
        <taxon>Thermotogaceae</taxon>
        <taxon>Thermotoga</taxon>
    </lineage>
</organism>
<dbReference type="STRING" id="390874.Tpet_0444"/>
<dbReference type="KEGG" id="tpt:Tpet_0444"/>
<dbReference type="RefSeq" id="WP_011943086.1">
    <property type="nucleotide sequence ID" value="NC_009486.1"/>
</dbReference>
<dbReference type="HOGENOM" id="CLU_658775_0_0_0"/>
<evidence type="ECO:0000256" key="1">
    <source>
        <dbReference type="SAM" id="SignalP"/>
    </source>
</evidence>
<keyword evidence="1" id="KW-0732">Signal</keyword>
<reference evidence="3" key="1">
    <citation type="submission" date="2007-05" db="EMBL/GenBank/DDBJ databases">
        <title>Complete sequence of Thermotoga petrophila RKU-1.</title>
        <authorList>
            <consortium name="US DOE Joint Genome Institute"/>
            <person name="Copeland A."/>
            <person name="Lucas S."/>
            <person name="Lapidus A."/>
            <person name="Barry K."/>
            <person name="Glavina del Rio T."/>
            <person name="Dalin E."/>
            <person name="Tice H."/>
            <person name="Pitluck S."/>
            <person name="Sims D."/>
            <person name="Brettin T."/>
            <person name="Bruce D."/>
            <person name="Detter J.C."/>
            <person name="Han C."/>
            <person name="Tapia R."/>
            <person name="Schmutz J."/>
            <person name="Larimer F."/>
            <person name="Land M."/>
            <person name="Hauser L."/>
            <person name="Kyrpides N."/>
            <person name="Mikhailova N."/>
            <person name="Nelson K."/>
            <person name="Gogarten J.P."/>
            <person name="Noll K."/>
            <person name="Richardson P."/>
        </authorList>
    </citation>
    <scope>NUCLEOTIDE SEQUENCE [LARGE SCALE GENOMIC DNA]</scope>
    <source>
        <strain evidence="3">ATCC BAA-488 / DSM 13995 / JCM 10881 / RKU-1</strain>
    </source>
</reference>
<evidence type="ECO:0000313" key="3">
    <source>
        <dbReference type="Proteomes" id="UP000006558"/>
    </source>
</evidence>
<name>A5IJU5_THEP1</name>
<protein>
    <submittedName>
        <fullName evidence="2">Uncharacterized protein</fullName>
    </submittedName>
</protein>
<gene>
    <name evidence="2" type="ordered locus">Tpet_0444</name>
</gene>
<sequence>MKKLLALFLVLGLLVTAAFAYEDVVKVNVSGTGYFNAYLDEEGIDLEGDISDLSVSISPSSGSVTAPATITAEFSIDVLGKTASLSKIAITTDLFDLTYYNDDIYGDGYVFYYVGDRTLEFTPKLGFEGISLTVYFADIVSETDLTDATNNTNNYFDDAVALKLGVTNLDLLDATLFGAFYDTDTNNATSAYGYAAHLNLTGKDILENLVVDLAYAYEATSMYLVEAQYSKSFEMEPVTLTVSPYFVYSEGAPTYYDDDSVDGDGWTAPWGSKLVKVGLKAEAGVTDEVTFSAELTPTYDLDANSFSLPVTLALAYDSDMAEANVSASWDDAVASATNVTIDANLTVTAVENLTVKAAAQYKVATNELGYNVDASYVYGPLTTGFFFGTLFDSNSDGTADINDYFTWYLYLKASVAF</sequence>
<accession>A5IJU5</accession>
<feature type="signal peptide" evidence="1">
    <location>
        <begin position="1"/>
        <end position="20"/>
    </location>
</feature>